<evidence type="ECO:0000313" key="1">
    <source>
        <dbReference type="EMBL" id="GFD49294.1"/>
    </source>
</evidence>
<dbReference type="AlphaFoldDB" id="A0A699WXK6"/>
<protein>
    <submittedName>
        <fullName evidence="1">Uncharacterized protein</fullName>
    </submittedName>
</protein>
<organism evidence="1">
    <name type="scientific">Tanacetum cinerariifolium</name>
    <name type="common">Dalmatian daisy</name>
    <name type="synonym">Chrysanthemum cinerariifolium</name>
    <dbReference type="NCBI Taxonomy" id="118510"/>
    <lineage>
        <taxon>Eukaryota</taxon>
        <taxon>Viridiplantae</taxon>
        <taxon>Streptophyta</taxon>
        <taxon>Embryophyta</taxon>
        <taxon>Tracheophyta</taxon>
        <taxon>Spermatophyta</taxon>
        <taxon>Magnoliopsida</taxon>
        <taxon>eudicotyledons</taxon>
        <taxon>Gunneridae</taxon>
        <taxon>Pentapetalae</taxon>
        <taxon>asterids</taxon>
        <taxon>campanulids</taxon>
        <taxon>Asterales</taxon>
        <taxon>Asteraceae</taxon>
        <taxon>Asteroideae</taxon>
        <taxon>Anthemideae</taxon>
        <taxon>Anthemidinae</taxon>
        <taxon>Tanacetum</taxon>
    </lineage>
</organism>
<sequence length="125" mass="14085">GLGQEWYFDLDYLTDSLGYTRFKTNPPAGIQDTNIIAGTQDDDSEFEWDEQAILVPSFPSNSFSGSKVNDVSAPMKTNLDYAEELARLQKHEYEAHSIAAKYGFEFSNGTAEMLHQADIETHRNL</sequence>
<name>A0A699WXK6_TANCI</name>
<dbReference type="EMBL" id="BKCJ011739306">
    <property type="protein sequence ID" value="GFD49294.1"/>
    <property type="molecule type" value="Genomic_DNA"/>
</dbReference>
<feature type="non-terminal residue" evidence="1">
    <location>
        <position position="125"/>
    </location>
</feature>
<proteinExistence type="predicted"/>
<feature type="non-terminal residue" evidence="1">
    <location>
        <position position="1"/>
    </location>
</feature>
<gene>
    <name evidence="1" type="ORF">Tci_921263</name>
</gene>
<reference evidence="1" key="1">
    <citation type="journal article" date="2019" name="Sci. Rep.">
        <title>Draft genome of Tanacetum cinerariifolium, the natural source of mosquito coil.</title>
        <authorList>
            <person name="Yamashiro T."/>
            <person name="Shiraishi A."/>
            <person name="Satake H."/>
            <person name="Nakayama K."/>
        </authorList>
    </citation>
    <scope>NUCLEOTIDE SEQUENCE</scope>
</reference>
<accession>A0A699WXK6</accession>
<comment type="caution">
    <text evidence="1">The sequence shown here is derived from an EMBL/GenBank/DDBJ whole genome shotgun (WGS) entry which is preliminary data.</text>
</comment>